<evidence type="ECO:0000259" key="8">
    <source>
        <dbReference type="Pfam" id="PF25183"/>
    </source>
</evidence>
<evidence type="ECO:0000256" key="1">
    <source>
        <dbReference type="ARBA" id="ARBA00004571"/>
    </source>
</evidence>
<keyword evidence="4" id="KW-0812">Transmembrane</keyword>
<dbReference type="Gene3D" id="2.60.40.1120">
    <property type="entry name" value="Carboxypeptidase-like, regulatory domain"/>
    <property type="match status" value="1"/>
</dbReference>
<dbReference type="GO" id="GO:0015344">
    <property type="term" value="F:siderophore uptake transmembrane transporter activity"/>
    <property type="evidence" value="ECO:0007669"/>
    <property type="project" value="TreeGrafter"/>
</dbReference>
<keyword evidence="7" id="KW-0732">Signal</keyword>
<dbReference type="InterPro" id="IPR036942">
    <property type="entry name" value="Beta-barrel_TonB_sf"/>
</dbReference>
<dbReference type="GO" id="GO:0044718">
    <property type="term" value="P:siderophore transmembrane transport"/>
    <property type="evidence" value="ECO:0007669"/>
    <property type="project" value="TreeGrafter"/>
</dbReference>
<evidence type="ECO:0000256" key="4">
    <source>
        <dbReference type="ARBA" id="ARBA00022692"/>
    </source>
</evidence>
<dbReference type="Pfam" id="PF25183">
    <property type="entry name" value="OMP_b-brl_4"/>
    <property type="match status" value="1"/>
</dbReference>
<sequence length="1079" mass="117284">MRKRNLQLAIGIWVMCFFASPWLRAQSESGSITGQVTDSQGSAVAGADVTVTNIGTGASIQERTNGEGTFAFSTLHPSHYKLTVQKDGFKLEVNPDVDLHVQDKLAINFTLTVGSSNETVTVSASSGANLETSAAVTTTVDRQFIENMPLNGRSFQALIALTPGNVTAKTYYTNSGQFSVNGQRTDANYFSIDGVSANVGITQGSNVYLGSAGAGASQATSNNGGYNSLVSVDAMQEYKIQTSSFDPEYGRTPGAQLSIVTRSGTNRFHGTAFEYLRNEVFDANNWFNNNAGLPRAAEKQNDFGGVIGGPIWRDKVFFFFSYEGLRLRVPESRQDIVPSTALRARADAVVGPLLDAYPLPSHALPGYPNNDAPDADTAIFATTFSNPSTLNASSLRLDYTISPKLNVFVRGDYAPSNGAQYGAFDFYTRSTLSHTIANVDTETAGLTFTPTGSLVNDFRFNLSHAKGATVVTPTNFGGATIPTDAYLFQSNPIYTTATSVFSLILNDGSTDYYVGNDATNHQRQLNFIDTVSWVKGRHNMKFGVDYRRLTPKNGYRPWDIGYNFNTFADVLTHVPISASIDTTDTSELRPVFYDLSLYAQDSWQVSPRLTLTYGVRWDYDPPPGEDSGHPFYTALNLNDPPNVALAPLGTPLWNASKHNFAPRLGVAYVIKTTPGRELVFRGAGGIFYGLGNQQGAQGTLGFPYSRSKFLYGTDGTYPVSQANAAPVPFTLDPPYGFVFAFEPNLRDPKVYQWNASLEQALGESRAFQIAYVGNVGSDLLRRDMLQPDMGGNPNFQYLDVVTNQAWSNYNSLQAQFRQRMWQHLQILASYTWAHALDNGSSVALPNPYYTVYNPDLDRGNSDYDVRNSFSAAISYELPGTRGGNAVVKYITNGWAADSLLRTNSAQPINITTGQYSFGLVWNPDAINQRPNVNTGVPLFVSGAECAAANGGANCPGGRRLNPAHFSAPTGLFTQGNLGRNQLRGYDAVQEDLAIRRSFPIHETVSLEFRAEAFNIFNHPMFGDIGTQSDGRNLLNNSLFGISAHTLADSLGSGGADGGFSSLYQIGSPRSLQFALKVKF</sequence>
<dbReference type="RefSeq" id="WP_186740499.1">
    <property type="nucleotide sequence ID" value="NZ_CP060394.1"/>
</dbReference>
<dbReference type="KEGG" id="adin:H7849_15520"/>
<proteinExistence type="predicted"/>
<evidence type="ECO:0000313" key="9">
    <source>
        <dbReference type="EMBL" id="QNI30549.1"/>
    </source>
</evidence>
<feature type="signal peptide" evidence="7">
    <location>
        <begin position="1"/>
        <end position="25"/>
    </location>
</feature>
<keyword evidence="10" id="KW-1185">Reference proteome</keyword>
<dbReference type="AlphaFoldDB" id="A0A7G8BDC9"/>
<keyword evidence="6" id="KW-0998">Cell outer membrane</keyword>
<dbReference type="SUPFAM" id="SSF49464">
    <property type="entry name" value="Carboxypeptidase regulatory domain-like"/>
    <property type="match status" value="1"/>
</dbReference>
<evidence type="ECO:0000256" key="7">
    <source>
        <dbReference type="SAM" id="SignalP"/>
    </source>
</evidence>
<dbReference type="InterPro" id="IPR008969">
    <property type="entry name" value="CarboxyPept-like_regulatory"/>
</dbReference>
<dbReference type="SUPFAM" id="SSF56935">
    <property type="entry name" value="Porins"/>
    <property type="match status" value="1"/>
</dbReference>
<organism evidence="9 10">
    <name type="scientific">Alloacidobacterium dinghuense</name>
    <dbReference type="NCBI Taxonomy" id="2763107"/>
    <lineage>
        <taxon>Bacteria</taxon>
        <taxon>Pseudomonadati</taxon>
        <taxon>Acidobacteriota</taxon>
        <taxon>Terriglobia</taxon>
        <taxon>Terriglobales</taxon>
        <taxon>Acidobacteriaceae</taxon>
        <taxon>Alloacidobacterium</taxon>
    </lineage>
</organism>
<dbReference type="Gene3D" id="2.40.170.20">
    <property type="entry name" value="TonB-dependent receptor, beta-barrel domain"/>
    <property type="match status" value="1"/>
</dbReference>
<dbReference type="PANTHER" id="PTHR30069:SF46">
    <property type="entry name" value="OAR PROTEIN"/>
    <property type="match status" value="1"/>
</dbReference>
<feature type="domain" description="TonB-dependent transporter Oar-like beta-barrel" evidence="8">
    <location>
        <begin position="260"/>
        <end position="1028"/>
    </location>
</feature>
<evidence type="ECO:0000256" key="5">
    <source>
        <dbReference type="ARBA" id="ARBA00023136"/>
    </source>
</evidence>
<dbReference type="PANTHER" id="PTHR30069">
    <property type="entry name" value="TONB-DEPENDENT OUTER MEMBRANE RECEPTOR"/>
    <property type="match status" value="1"/>
</dbReference>
<evidence type="ECO:0000256" key="3">
    <source>
        <dbReference type="ARBA" id="ARBA00022452"/>
    </source>
</evidence>
<reference evidence="9 10" key="1">
    <citation type="submission" date="2020-08" db="EMBL/GenBank/DDBJ databases">
        <title>Edaphobacter telluris sp. nov. and Acidobacterium dinghuensis sp. nov., two acidobacteria isolated from forest soil.</title>
        <authorList>
            <person name="Fu J."/>
            <person name="Qiu L."/>
        </authorList>
    </citation>
    <scope>NUCLEOTIDE SEQUENCE [LARGE SCALE GENOMIC DNA]</scope>
    <source>
        <strain evidence="9">4Y35</strain>
    </source>
</reference>
<evidence type="ECO:0000313" key="10">
    <source>
        <dbReference type="Proteomes" id="UP000515312"/>
    </source>
</evidence>
<protein>
    <submittedName>
        <fullName evidence="9">TonB-dependent receptor</fullName>
    </submittedName>
</protein>
<keyword evidence="2" id="KW-0813">Transport</keyword>
<accession>A0A7G8BDC9</accession>
<dbReference type="InterPro" id="IPR057601">
    <property type="entry name" value="Oar-like_b-barrel"/>
</dbReference>
<gene>
    <name evidence="9" type="ORF">H7849_15520</name>
</gene>
<dbReference type="Proteomes" id="UP000515312">
    <property type="component" value="Chromosome"/>
</dbReference>
<dbReference type="GO" id="GO:0009279">
    <property type="term" value="C:cell outer membrane"/>
    <property type="evidence" value="ECO:0007669"/>
    <property type="project" value="UniProtKB-SubCell"/>
</dbReference>
<keyword evidence="3" id="KW-1134">Transmembrane beta strand</keyword>
<dbReference type="EMBL" id="CP060394">
    <property type="protein sequence ID" value="QNI30549.1"/>
    <property type="molecule type" value="Genomic_DNA"/>
</dbReference>
<dbReference type="InterPro" id="IPR039426">
    <property type="entry name" value="TonB-dep_rcpt-like"/>
</dbReference>
<comment type="subcellular location">
    <subcellularLocation>
        <location evidence="1">Cell outer membrane</location>
        <topology evidence="1">Multi-pass membrane protein</topology>
    </subcellularLocation>
</comment>
<dbReference type="Pfam" id="PF13620">
    <property type="entry name" value="CarboxypepD_reg"/>
    <property type="match status" value="1"/>
</dbReference>
<keyword evidence="9" id="KW-0675">Receptor</keyword>
<keyword evidence="5" id="KW-0472">Membrane</keyword>
<evidence type="ECO:0000256" key="2">
    <source>
        <dbReference type="ARBA" id="ARBA00022448"/>
    </source>
</evidence>
<evidence type="ECO:0000256" key="6">
    <source>
        <dbReference type="ARBA" id="ARBA00023237"/>
    </source>
</evidence>
<name>A0A7G8BDC9_9BACT</name>
<feature type="chain" id="PRO_5028974561" evidence="7">
    <location>
        <begin position="26"/>
        <end position="1079"/>
    </location>
</feature>